<dbReference type="Proteomes" id="UP000264820">
    <property type="component" value="Unplaced"/>
</dbReference>
<feature type="compositionally biased region" description="Pro residues" evidence="2">
    <location>
        <begin position="336"/>
        <end position="346"/>
    </location>
</feature>
<dbReference type="PANTHER" id="PTHR12876:SF28">
    <property type="entry name" value="PROTEIN KHNYN"/>
    <property type="match status" value="1"/>
</dbReference>
<feature type="compositionally biased region" description="Basic and acidic residues" evidence="2">
    <location>
        <begin position="240"/>
        <end position="252"/>
    </location>
</feature>
<reference evidence="8" key="2">
    <citation type="submission" date="2025-09" db="UniProtKB">
        <authorList>
            <consortium name="Ensembl"/>
        </authorList>
    </citation>
    <scope>IDENTIFICATION</scope>
</reference>
<feature type="domain" description="RNase NYN" evidence="3">
    <location>
        <begin position="420"/>
        <end position="575"/>
    </location>
</feature>
<evidence type="ECO:0000259" key="7">
    <source>
        <dbReference type="Pfam" id="PF23054"/>
    </source>
</evidence>
<dbReference type="GO" id="GO:0036464">
    <property type="term" value="C:cytoplasmic ribonucleoprotein granule"/>
    <property type="evidence" value="ECO:0007669"/>
    <property type="project" value="TreeGrafter"/>
</dbReference>
<dbReference type="InterPro" id="IPR056630">
    <property type="entry name" value="KH_N4BP1_2nd"/>
</dbReference>
<evidence type="ECO:0000313" key="9">
    <source>
        <dbReference type="Proteomes" id="UP000264820"/>
    </source>
</evidence>
<evidence type="ECO:0000256" key="2">
    <source>
        <dbReference type="SAM" id="MobiDB-lite"/>
    </source>
</evidence>
<dbReference type="InterPro" id="IPR051101">
    <property type="entry name" value="ZC3H12/N4BP1_RNase_Reg"/>
</dbReference>
<comment type="similarity">
    <text evidence="1">Belongs to the N4BP1 family.</text>
</comment>
<sequence length="650" mass="71624">KRGMDVQDKVGDEFVCPEALRGSLNSQQETVERIFRVSFTINTRNMPPGTSGQIWLRLQGSDRDVKAAKIFVKGLVSQEVQQEMSYAAALNCIFCSANGFFMDCMIKSTSAQIAVSLAYVSPGLLLISGLTEPVVRAYSLIADLLERYKGGQAASSDAEERGSGELCNSPQAFKALVEKWEDHHILDLLVLPRSVKEALLDLVKDSGLAPNMKRVGLHDRSLPGMTLGVPGAAEEGQMEAQHDAREKERTEQDEVEVETLKPGNKEFWLLLKFFTAMGYTEDVVKRVLGRTGPKETVGGGGGGDVPCERRASASETASQAKPGSNPDLNEVLVLPRPDPAKGPPGPMYASSFPHGPCLKPQSLSCSKGTLQAQHSPTGSRESSNGASVPSMAVTGKQRFLEGLQTPFKLQLTDQPGNPKLRTIVIDGRERILERHCHGLGQFFSCRGIALAVQHFWERGHRHISALLPQWRQKSDPRIRERHYLGELQNLGLLSFTPSREVMGTRISSYDDRLMLQLAQKTDGVIVTNDNLKDLLNESIAWRDIIKKRLLQYTFVGDHFMVPDDPLGRGGPHLDDFLRSDCREAGLEHPKPRDKQGSETALASRTVEATASLRERLCQVFPGQDNMVMLVLQSNPTENDLNVLSALLLEQ</sequence>
<name>A0A3Q2Z936_HIPCM</name>
<dbReference type="Pfam" id="PF23052">
    <property type="entry name" value="KH_N4BP1_2nd"/>
    <property type="match status" value="1"/>
</dbReference>
<dbReference type="Pfam" id="PF23050">
    <property type="entry name" value="KH_N4BP1_1st"/>
    <property type="match status" value="1"/>
</dbReference>
<keyword evidence="9" id="KW-1185">Reference proteome</keyword>
<dbReference type="CDD" id="cd09032">
    <property type="entry name" value="KH-I_N4BP1_like_rpt1"/>
    <property type="match status" value="1"/>
</dbReference>
<evidence type="ECO:0000259" key="3">
    <source>
        <dbReference type="Pfam" id="PF11977"/>
    </source>
</evidence>
<dbReference type="STRING" id="109280.ENSHCOP00000028348"/>
<dbReference type="Gene3D" id="3.40.50.11980">
    <property type="match status" value="1"/>
</dbReference>
<feature type="domain" description="N4BP1 UBA-like" evidence="6">
    <location>
        <begin position="265"/>
        <end position="296"/>
    </location>
</feature>
<feature type="domain" description="N4BP1 C-terminal UBA" evidence="7">
    <location>
        <begin position="604"/>
        <end position="649"/>
    </location>
</feature>
<dbReference type="GO" id="GO:0005634">
    <property type="term" value="C:nucleus"/>
    <property type="evidence" value="ECO:0007669"/>
    <property type="project" value="TreeGrafter"/>
</dbReference>
<dbReference type="AlphaFoldDB" id="A0A3Q2Z936"/>
<dbReference type="InterPro" id="IPR056578">
    <property type="entry name" value="UBA_N4BP1_C"/>
</dbReference>
<evidence type="ECO:0000259" key="6">
    <source>
        <dbReference type="Pfam" id="PF23053"/>
    </source>
</evidence>
<dbReference type="Ensembl" id="ENSHCOT00000028767.1">
    <property type="protein sequence ID" value="ENSHCOP00000028348.1"/>
    <property type="gene ID" value="ENSHCOG00000020964.1"/>
</dbReference>
<dbReference type="Pfam" id="PF23053">
    <property type="entry name" value="UBA_N4BP1"/>
    <property type="match status" value="1"/>
</dbReference>
<evidence type="ECO:0000259" key="4">
    <source>
        <dbReference type="Pfam" id="PF23050"/>
    </source>
</evidence>
<evidence type="ECO:0000313" key="8">
    <source>
        <dbReference type="Ensembl" id="ENSHCOP00000028348.1"/>
    </source>
</evidence>
<dbReference type="GO" id="GO:0004521">
    <property type="term" value="F:RNA endonuclease activity"/>
    <property type="evidence" value="ECO:0007669"/>
    <property type="project" value="TreeGrafter"/>
</dbReference>
<evidence type="ECO:0000259" key="5">
    <source>
        <dbReference type="Pfam" id="PF23052"/>
    </source>
</evidence>
<feature type="domain" description="N4BP1 first type I KH-domain" evidence="4">
    <location>
        <begin position="12"/>
        <end position="77"/>
    </location>
</feature>
<dbReference type="InterPro" id="IPR021869">
    <property type="entry name" value="RNase_Zc3h12_NYN"/>
</dbReference>
<feature type="region of interest" description="Disordered" evidence="2">
    <location>
        <begin position="291"/>
        <end position="390"/>
    </location>
</feature>
<dbReference type="InterPro" id="IPR056629">
    <property type="entry name" value="KH_N4BP1_1st"/>
</dbReference>
<accession>A0A3Q2Z936</accession>
<dbReference type="GeneTree" id="ENSGT00940000161519"/>
<feature type="region of interest" description="Disordered" evidence="2">
    <location>
        <begin position="233"/>
        <end position="256"/>
    </location>
</feature>
<evidence type="ECO:0000256" key="1">
    <source>
        <dbReference type="ARBA" id="ARBA00038274"/>
    </source>
</evidence>
<protein>
    <submittedName>
        <fullName evidence="8">KH and NYN domain containing</fullName>
    </submittedName>
</protein>
<dbReference type="PANTHER" id="PTHR12876">
    <property type="entry name" value="N4BP1-RELATED"/>
    <property type="match status" value="1"/>
</dbReference>
<dbReference type="GO" id="GO:0003729">
    <property type="term" value="F:mRNA binding"/>
    <property type="evidence" value="ECO:0007669"/>
    <property type="project" value="TreeGrafter"/>
</dbReference>
<reference evidence="8" key="1">
    <citation type="submission" date="2025-08" db="UniProtKB">
        <authorList>
            <consortium name="Ensembl"/>
        </authorList>
    </citation>
    <scope>IDENTIFICATION</scope>
</reference>
<dbReference type="Pfam" id="PF11977">
    <property type="entry name" value="RNase_Zc3h12a"/>
    <property type="match status" value="1"/>
</dbReference>
<feature type="compositionally biased region" description="Polar residues" evidence="2">
    <location>
        <begin position="313"/>
        <end position="322"/>
    </location>
</feature>
<dbReference type="Pfam" id="PF23054">
    <property type="entry name" value="UBA_N4BP1_C"/>
    <property type="match status" value="1"/>
</dbReference>
<feature type="compositionally biased region" description="Polar residues" evidence="2">
    <location>
        <begin position="361"/>
        <end position="387"/>
    </location>
</feature>
<proteinExistence type="inferred from homology"/>
<feature type="domain" description="N4BP1 second type I KH-domain" evidence="5">
    <location>
        <begin position="78"/>
        <end position="205"/>
    </location>
</feature>
<dbReference type="OMA" id="CGYCPSE"/>
<dbReference type="FunFam" id="3.40.50.11980:FF:000001">
    <property type="entry name" value="ZC3H12A isoform 1"/>
    <property type="match status" value="1"/>
</dbReference>
<organism evidence="8 9">
    <name type="scientific">Hippocampus comes</name>
    <name type="common">Tiger tail seahorse</name>
    <dbReference type="NCBI Taxonomy" id="109280"/>
    <lineage>
        <taxon>Eukaryota</taxon>
        <taxon>Metazoa</taxon>
        <taxon>Chordata</taxon>
        <taxon>Craniata</taxon>
        <taxon>Vertebrata</taxon>
        <taxon>Euteleostomi</taxon>
        <taxon>Actinopterygii</taxon>
        <taxon>Neopterygii</taxon>
        <taxon>Teleostei</taxon>
        <taxon>Neoteleostei</taxon>
        <taxon>Acanthomorphata</taxon>
        <taxon>Syngnathiaria</taxon>
        <taxon>Syngnathiformes</taxon>
        <taxon>Syngnathoidei</taxon>
        <taxon>Syngnathidae</taxon>
        <taxon>Hippocampus</taxon>
    </lineage>
</organism>
<dbReference type="InterPro" id="IPR056631">
    <property type="entry name" value="UBA_N4BP1"/>
</dbReference>